<proteinExistence type="predicted"/>
<organism evidence="2 3">
    <name type="scientific">Desmophyllum pertusum</name>
    <dbReference type="NCBI Taxonomy" id="174260"/>
    <lineage>
        <taxon>Eukaryota</taxon>
        <taxon>Metazoa</taxon>
        <taxon>Cnidaria</taxon>
        <taxon>Anthozoa</taxon>
        <taxon>Hexacorallia</taxon>
        <taxon>Scleractinia</taxon>
        <taxon>Caryophylliina</taxon>
        <taxon>Caryophylliidae</taxon>
        <taxon>Desmophyllum</taxon>
    </lineage>
</organism>
<sequence length="103" mass="12055">MICLEELSTPGVCEIKAIPFRSVPDPGYVHVQIQDPAFRRRWQGYISKRKENLKPDTLLKKFNNLIDEALMEKKETFPRQLSARFSDGAQENSSYVEPRLEWK</sequence>
<evidence type="ECO:0000313" key="2">
    <source>
        <dbReference type="EMBL" id="KAJ7380796.1"/>
    </source>
</evidence>
<evidence type="ECO:0000256" key="1">
    <source>
        <dbReference type="SAM" id="MobiDB-lite"/>
    </source>
</evidence>
<gene>
    <name evidence="2" type="ORF">OS493_007178</name>
</gene>
<dbReference type="Gene3D" id="3.30.460.90">
    <property type="match status" value="1"/>
</dbReference>
<name>A0A9W9ZFZ1_9CNID</name>
<dbReference type="Proteomes" id="UP001163046">
    <property type="component" value="Unassembled WGS sequence"/>
</dbReference>
<keyword evidence="3" id="KW-1185">Reference proteome</keyword>
<protein>
    <submittedName>
        <fullName evidence="2">Uncharacterized protein</fullName>
    </submittedName>
</protein>
<reference evidence="2" key="1">
    <citation type="submission" date="2023-01" db="EMBL/GenBank/DDBJ databases">
        <title>Genome assembly of the deep-sea coral Lophelia pertusa.</title>
        <authorList>
            <person name="Herrera S."/>
            <person name="Cordes E."/>
        </authorList>
    </citation>
    <scope>NUCLEOTIDE SEQUENCE</scope>
    <source>
        <strain evidence="2">USNM1676648</strain>
        <tissue evidence="2">Polyp</tissue>
    </source>
</reference>
<evidence type="ECO:0000313" key="3">
    <source>
        <dbReference type="Proteomes" id="UP001163046"/>
    </source>
</evidence>
<comment type="caution">
    <text evidence="2">The sequence shown here is derived from an EMBL/GenBank/DDBJ whole genome shotgun (WGS) entry which is preliminary data.</text>
</comment>
<accession>A0A9W9ZFZ1</accession>
<feature type="region of interest" description="Disordered" evidence="1">
    <location>
        <begin position="83"/>
        <end position="103"/>
    </location>
</feature>
<dbReference type="AlphaFoldDB" id="A0A9W9ZFZ1"/>
<dbReference type="EMBL" id="MU826352">
    <property type="protein sequence ID" value="KAJ7380796.1"/>
    <property type="molecule type" value="Genomic_DNA"/>
</dbReference>